<dbReference type="Proteomes" id="UP000009168">
    <property type="component" value="Unassembled WGS sequence"/>
</dbReference>
<evidence type="ECO:0000313" key="2">
    <source>
        <dbReference type="Proteomes" id="UP000009168"/>
    </source>
</evidence>
<keyword evidence="2" id="KW-1185">Reference proteome</keyword>
<proteinExistence type="predicted"/>
<name>Q22LI4_TETTS</name>
<gene>
    <name evidence="1" type="ORF">TTHERM_00874710</name>
</gene>
<dbReference type="EMBL" id="GG662863">
    <property type="protein sequence ID" value="EAR86156.2"/>
    <property type="molecule type" value="Genomic_DNA"/>
</dbReference>
<accession>Q22LI4</accession>
<dbReference type="AlphaFoldDB" id="Q22LI4"/>
<dbReference type="KEGG" id="tet:TTHERM_00874710"/>
<protein>
    <submittedName>
        <fullName evidence="1">Uncharacterized protein</fullName>
    </submittedName>
</protein>
<dbReference type="GeneID" id="7837948"/>
<dbReference type="HOGENOM" id="CLU_010056_0_0_1"/>
<evidence type="ECO:0000313" key="1">
    <source>
        <dbReference type="EMBL" id="EAR86156.2"/>
    </source>
</evidence>
<dbReference type="RefSeq" id="XP_976751.2">
    <property type="nucleotide sequence ID" value="XM_971658.2"/>
</dbReference>
<organism evidence="1 2">
    <name type="scientific">Tetrahymena thermophila (strain SB210)</name>
    <dbReference type="NCBI Taxonomy" id="312017"/>
    <lineage>
        <taxon>Eukaryota</taxon>
        <taxon>Sar</taxon>
        <taxon>Alveolata</taxon>
        <taxon>Ciliophora</taxon>
        <taxon>Intramacronucleata</taxon>
        <taxon>Oligohymenophorea</taxon>
        <taxon>Hymenostomatida</taxon>
        <taxon>Tetrahymenina</taxon>
        <taxon>Tetrahymenidae</taxon>
        <taxon>Tetrahymena</taxon>
    </lineage>
</organism>
<sequence length="1146" mass="137530">MDTISTIFNNYHKDYPETLMLILNQMKHNQGNTILWKKQFNFDPQSLGFEQHHISNYLKTIIFFSNFNQEYYVKQIYDNVCLQFNQQNFNILQNEQTSGNTGLQTIYNLYYQQIKQVGNNILNYFSEDNDHGKLEKYLKKLEGFGIYQKQEKFDRQEEIKEILGNDYDLLKQYNPNNIIRNLQITKEKNPIIFGLMKLYFENLIKQFTEQQDNQYNDILGQYQKVVFQKQNYSPIPSNNLGIDNWKISFDYFCDDDKSLVNKIKFFCFDALDKIKNQEKKLIVSCQSCNVCIVIDVVKKNNKFFFQLPDKKNKEKKIFQVNIDQLGVEDTIDNFLLIVNYIQIEINYFCHQDKIQLRNKNDIFGKIEIELLQELQSELRTISGELLLGQEYLQIKIFDKIYDIVMLDGKPYHKGQLLLDIYYEVTRDYLHESIVRYYNKNKESLTNEDLKNIEKLTEKKIFLFKINDEMIHFDYQKYLTQFPELKIQKLNQFQSKMERLESIVKIDKESIKNNFMLNLKLNSIQKKFDILTNNQIHKIVEDIQFINIYFYEISGETRNLMVNRLLNLQSNEIICFSQFFKSTNLTSIIGESDESSMNYVSQCIYFYFCNWLLENKVNNNAVPNDPNLNSTIANLIKEHMLIIKNFDNLREQSLLFFDQDLIFYFNKIKNEDIKEKIKKLFDQHNITINKLSNNYQGLRILVQRLSITYEMNEILKFLQNLLISEKYDQLNQIFDDLFSLSLTLLFYFNRESAEQQISIDILKQQVTQFEMKNSSFFLGMFFIIYHILGEIKQKTEKYYNEKQEQFKNISDNQLNLDQLKQLEQETTDLITKSKPIEDDIYSLFLDREEKPVVRINNLPPEFKDPNGFEIRITKQYDQLYVDPEEHRIGLSLNKIQMDEISNCILKTFRTTEQKIEQDDEHGKENELKKQLKTTKILEWNLKLWSMTIGLFDQVNKNINDSDDITIHCFAPFNFVDTKNQELNIILLEKKNTELLCRLINDDNIEFQQSLFIRFVTENTKNTENTGNSFDCSEENKKKIFWFLQKYQFFNVVSRNLKRKNDDLKLFFQKIADKFEQNNITISSRSSFFDQFYDIQPKKKWEDSDYFLILIFMLIKKENQEKATIREFEQFDQSWIHWLIDNIDFLTQ</sequence>
<reference evidence="2" key="1">
    <citation type="journal article" date="2006" name="PLoS Biol.">
        <title>Macronuclear genome sequence of the ciliate Tetrahymena thermophila, a model eukaryote.</title>
        <authorList>
            <person name="Eisen J.A."/>
            <person name="Coyne R.S."/>
            <person name="Wu M."/>
            <person name="Wu D."/>
            <person name="Thiagarajan M."/>
            <person name="Wortman J.R."/>
            <person name="Badger J.H."/>
            <person name="Ren Q."/>
            <person name="Amedeo P."/>
            <person name="Jones K.M."/>
            <person name="Tallon L.J."/>
            <person name="Delcher A.L."/>
            <person name="Salzberg S.L."/>
            <person name="Silva J.C."/>
            <person name="Haas B.J."/>
            <person name="Majoros W.H."/>
            <person name="Farzad M."/>
            <person name="Carlton J.M."/>
            <person name="Smith R.K. Jr."/>
            <person name="Garg J."/>
            <person name="Pearlman R.E."/>
            <person name="Karrer K.M."/>
            <person name="Sun L."/>
            <person name="Manning G."/>
            <person name="Elde N.C."/>
            <person name="Turkewitz A.P."/>
            <person name="Asai D.J."/>
            <person name="Wilkes D.E."/>
            <person name="Wang Y."/>
            <person name="Cai H."/>
            <person name="Collins K."/>
            <person name="Stewart B.A."/>
            <person name="Lee S.R."/>
            <person name="Wilamowska K."/>
            <person name="Weinberg Z."/>
            <person name="Ruzzo W.L."/>
            <person name="Wloga D."/>
            <person name="Gaertig J."/>
            <person name="Frankel J."/>
            <person name="Tsao C.-C."/>
            <person name="Gorovsky M.A."/>
            <person name="Keeling P.J."/>
            <person name="Waller R.F."/>
            <person name="Patron N.J."/>
            <person name="Cherry J.M."/>
            <person name="Stover N.A."/>
            <person name="Krieger C.J."/>
            <person name="del Toro C."/>
            <person name="Ryder H.F."/>
            <person name="Williamson S.C."/>
            <person name="Barbeau R.A."/>
            <person name="Hamilton E.P."/>
            <person name="Orias E."/>
        </authorList>
    </citation>
    <scope>NUCLEOTIDE SEQUENCE [LARGE SCALE GENOMIC DNA]</scope>
    <source>
        <strain evidence="2">SB210</strain>
    </source>
</reference>
<dbReference type="InParanoid" id="Q22LI4"/>